<sequence>MFMCQTHNRLKIKKCKILVFHLYEREMTPANPARLNISLRLLMKVDPYATAAINNCQNVEG</sequence>
<keyword evidence="2" id="KW-1185">Reference proteome</keyword>
<dbReference type="EMBL" id="JYDO01000037">
    <property type="protein sequence ID" value="KRZ75545.1"/>
    <property type="molecule type" value="Genomic_DNA"/>
</dbReference>
<comment type="caution">
    <text evidence="1">The sequence shown here is derived from an EMBL/GenBank/DDBJ whole genome shotgun (WGS) entry which is preliminary data.</text>
</comment>
<protein>
    <submittedName>
        <fullName evidence="1">Uncharacterized protein</fullName>
    </submittedName>
</protein>
<organism evidence="1 2">
    <name type="scientific">Trichinella papuae</name>
    <dbReference type="NCBI Taxonomy" id="268474"/>
    <lineage>
        <taxon>Eukaryota</taxon>
        <taxon>Metazoa</taxon>
        <taxon>Ecdysozoa</taxon>
        <taxon>Nematoda</taxon>
        <taxon>Enoplea</taxon>
        <taxon>Dorylaimia</taxon>
        <taxon>Trichinellida</taxon>
        <taxon>Trichinellidae</taxon>
        <taxon>Trichinella</taxon>
    </lineage>
</organism>
<dbReference type="Proteomes" id="UP000054843">
    <property type="component" value="Unassembled WGS sequence"/>
</dbReference>
<accession>A0A0V1MUT1</accession>
<evidence type="ECO:0000313" key="1">
    <source>
        <dbReference type="EMBL" id="KRZ75545.1"/>
    </source>
</evidence>
<evidence type="ECO:0000313" key="2">
    <source>
        <dbReference type="Proteomes" id="UP000054843"/>
    </source>
</evidence>
<dbReference type="AlphaFoldDB" id="A0A0V1MUT1"/>
<gene>
    <name evidence="1" type="ORF">T10_11260</name>
</gene>
<reference evidence="1 2" key="1">
    <citation type="submission" date="2015-01" db="EMBL/GenBank/DDBJ databases">
        <title>Evolution of Trichinella species and genotypes.</title>
        <authorList>
            <person name="Korhonen P.K."/>
            <person name="Edoardo P."/>
            <person name="Giuseppe L.R."/>
            <person name="Gasser R.B."/>
        </authorList>
    </citation>
    <scope>NUCLEOTIDE SEQUENCE [LARGE SCALE GENOMIC DNA]</scope>
    <source>
        <strain evidence="1">ISS1980</strain>
    </source>
</reference>
<proteinExistence type="predicted"/>
<name>A0A0V1MUT1_9BILA</name>